<keyword evidence="1" id="KW-1133">Transmembrane helix</keyword>
<dbReference type="Proteomes" id="UP001549104">
    <property type="component" value="Unassembled WGS sequence"/>
</dbReference>
<name>A0ABV2KAX0_SPOPS</name>
<organism evidence="3 4">
    <name type="scientific">Sporosarcina psychrophila</name>
    <name type="common">Bacillus psychrophilus</name>
    <dbReference type="NCBI Taxonomy" id="1476"/>
    <lineage>
        <taxon>Bacteria</taxon>
        <taxon>Bacillati</taxon>
        <taxon>Bacillota</taxon>
        <taxon>Bacilli</taxon>
        <taxon>Bacillales</taxon>
        <taxon>Caryophanaceae</taxon>
        <taxon>Sporosarcina</taxon>
    </lineage>
</organism>
<reference evidence="3 4" key="1">
    <citation type="submission" date="2024-06" db="EMBL/GenBank/DDBJ databases">
        <title>Sorghum-associated microbial communities from plants grown in Nebraska, USA.</title>
        <authorList>
            <person name="Schachtman D."/>
        </authorList>
    </citation>
    <scope>NUCLEOTIDE SEQUENCE [LARGE SCALE GENOMIC DNA]</scope>
    <source>
        <strain evidence="3 4">1288</strain>
    </source>
</reference>
<sequence>MKKSKKIAIACAIALIIFSLFLWWLTGKWMDEGLEPAADGTNDYVIVLGARVKKDSLSLSLQYRLDATLQYANEYPHVTIILSGGQGPDEPISEAEAMRRFLTENGIAEERLILEAASTSTYENILFSKKLLPSEISSITIITSDYHLARARKIAASLGLESDGVSAKTPKVVAAKLTVRERIALVKTYIVGK</sequence>
<dbReference type="Gene3D" id="3.40.50.620">
    <property type="entry name" value="HUPs"/>
    <property type="match status" value="1"/>
</dbReference>
<dbReference type="EMBL" id="JBEPME010000004">
    <property type="protein sequence ID" value="MET3657760.1"/>
    <property type="molecule type" value="Genomic_DNA"/>
</dbReference>
<keyword evidence="1" id="KW-0812">Transmembrane</keyword>
<dbReference type="InterPro" id="IPR014729">
    <property type="entry name" value="Rossmann-like_a/b/a_fold"/>
</dbReference>
<accession>A0ABV2KAX0</accession>
<evidence type="ECO:0000313" key="3">
    <source>
        <dbReference type="EMBL" id="MET3657760.1"/>
    </source>
</evidence>
<comment type="caution">
    <text evidence="3">The sequence shown here is derived from an EMBL/GenBank/DDBJ whole genome shotgun (WGS) entry which is preliminary data.</text>
</comment>
<dbReference type="PANTHER" id="PTHR30336:SF4">
    <property type="entry name" value="ENVELOPE BIOGENESIS FACTOR ELYC"/>
    <property type="match status" value="1"/>
</dbReference>
<keyword evidence="4" id="KW-1185">Reference proteome</keyword>
<dbReference type="RefSeq" id="WP_067207067.1">
    <property type="nucleotide sequence ID" value="NZ_CP014616.1"/>
</dbReference>
<dbReference type="InterPro" id="IPR003848">
    <property type="entry name" value="DUF218"/>
</dbReference>
<dbReference type="InterPro" id="IPR051599">
    <property type="entry name" value="Cell_Envelope_Assoc"/>
</dbReference>
<evidence type="ECO:0000259" key="2">
    <source>
        <dbReference type="Pfam" id="PF02698"/>
    </source>
</evidence>
<proteinExistence type="predicted"/>
<evidence type="ECO:0000313" key="4">
    <source>
        <dbReference type="Proteomes" id="UP001549104"/>
    </source>
</evidence>
<gene>
    <name evidence="3" type="ORF">ABIC55_002857</name>
</gene>
<feature type="domain" description="DUF218" evidence="2">
    <location>
        <begin position="43"/>
        <end position="169"/>
    </location>
</feature>
<dbReference type="Pfam" id="PF02698">
    <property type="entry name" value="DUF218"/>
    <property type="match status" value="1"/>
</dbReference>
<feature type="transmembrane region" description="Helical" evidence="1">
    <location>
        <begin position="7"/>
        <end position="25"/>
    </location>
</feature>
<dbReference type="CDD" id="cd06259">
    <property type="entry name" value="YdcF-like"/>
    <property type="match status" value="1"/>
</dbReference>
<dbReference type="PANTHER" id="PTHR30336">
    <property type="entry name" value="INNER MEMBRANE PROTEIN, PROBABLE PERMEASE"/>
    <property type="match status" value="1"/>
</dbReference>
<protein>
    <submittedName>
        <fullName evidence="3">Uncharacterized SAM-binding protein YcdF (DUF218 family)</fullName>
    </submittedName>
</protein>
<keyword evidence="1" id="KW-0472">Membrane</keyword>
<evidence type="ECO:0000256" key="1">
    <source>
        <dbReference type="SAM" id="Phobius"/>
    </source>
</evidence>